<dbReference type="InterPro" id="IPR018750">
    <property type="entry name" value="DUF2306_membrane"/>
</dbReference>
<proteinExistence type="predicted"/>
<reference evidence="4" key="1">
    <citation type="submission" date="2016-10" db="EMBL/GenBank/DDBJ databases">
        <authorList>
            <person name="Varghese N."/>
            <person name="Submissions S."/>
        </authorList>
    </citation>
    <scope>NUCLEOTIDE SEQUENCE [LARGE SCALE GENOMIC DNA]</scope>
    <source>
        <strain evidence="4">IMMIB L-1606</strain>
    </source>
</reference>
<feature type="region of interest" description="Disordered" evidence="1">
    <location>
        <begin position="155"/>
        <end position="178"/>
    </location>
</feature>
<name>A0A1H2AMK0_9MICC</name>
<accession>A0A1H2AMK0</accession>
<feature type="transmembrane region" description="Helical" evidence="2">
    <location>
        <begin position="6"/>
        <end position="27"/>
    </location>
</feature>
<dbReference type="RefSeq" id="WP_091721846.1">
    <property type="nucleotide sequence ID" value="NZ_LT629779.1"/>
</dbReference>
<dbReference type="OrthoDB" id="3749011at2"/>
<keyword evidence="2" id="KW-1133">Transmembrane helix</keyword>
<feature type="transmembrane region" description="Helical" evidence="2">
    <location>
        <begin position="39"/>
        <end position="58"/>
    </location>
</feature>
<keyword evidence="2" id="KW-0812">Transmembrane</keyword>
<feature type="transmembrane region" description="Helical" evidence="2">
    <location>
        <begin position="96"/>
        <end position="114"/>
    </location>
</feature>
<evidence type="ECO:0000313" key="4">
    <source>
        <dbReference type="Proteomes" id="UP000198751"/>
    </source>
</evidence>
<sequence>MEHWNVLLVSHVVAALFVLALGPVQILRRRRDRIHRTMGYLWVAAMYYVCFSSFGIVSDGHFSWLHGLSAFTIITVTLGLISAVRHNIPAHRGNMIGSYIGIAVAFGFAVGVPGRSIPRLLLADSGTAFFVAALVLVSVGVAYASLIRGDRKSTVSPVRRNGESHGDTSGDAVLAQRP</sequence>
<gene>
    <name evidence="3" type="ORF">SAMN04489743_3072</name>
</gene>
<keyword evidence="2" id="KW-0472">Membrane</keyword>
<feature type="transmembrane region" description="Helical" evidence="2">
    <location>
        <begin position="126"/>
        <end position="146"/>
    </location>
</feature>
<evidence type="ECO:0000256" key="1">
    <source>
        <dbReference type="SAM" id="MobiDB-lite"/>
    </source>
</evidence>
<dbReference type="AlphaFoldDB" id="A0A1H2AMK0"/>
<dbReference type="EMBL" id="LT629779">
    <property type="protein sequence ID" value="SDT47228.1"/>
    <property type="molecule type" value="Genomic_DNA"/>
</dbReference>
<dbReference type="Proteomes" id="UP000198751">
    <property type="component" value="Chromosome I"/>
</dbReference>
<keyword evidence="4" id="KW-1185">Reference proteome</keyword>
<evidence type="ECO:0000256" key="2">
    <source>
        <dbReference type="SAM" id="Phobius"/>
    </source>
</evidence>
<evidence type="ECO:0000313" key="3">
    <source>
        <dbReference type="EMBL" id="SDT47228.1"/>
    </source>
</evidence>
<feature type="transmembrane region" description="Helical" evidence="2">
    <location>
        <begin position="64"/>
        <end position="84"/>
    </location>
</feature>
<dbReference type="Pfam" id="PF10067">
    <property type="entry name" value="DUF2306"/>
    <property type="match status" value="1"/>
</dbReference>
<organism evidence="3 4">
    <name type="scientific">Pseudarthrobacter equi</name>
    <dbReference type="NCBI Taxonomy" id="728066"/>
    <lineage>
        <taxon>Bacteria</taxon>
        <taxon>Bacillati</taxon>
        <taxon>Actinomycetota</taxon>
        <taxon>Actinomycetes</taxon>
        <taxon>Micrococcales</taxon>
        <taxon>Micrococcaceae</taxon>
        <taxon>Pseudarthrobacter</taxon>
    </lineage>
</organism>
<protein>
    <submittedName>
        <fullName evidence="3">Uncharacterized membrane protein</fullName>
    </submittedName>
</protein>